<dbReference type="AlphaFoldDB" id="V6TGT4"/>
<evidence type="ECO:0000256" key="6">
    <source>
        <dbReference type="RuleBase" id="RU004374"/>
    </source>
</evidence>
<dbReference type="VEuPathDB" id="GiardiaDB:DHA2_150281"/>
<name>V6TGT4_GIAIN</name>
<keyword evidence="4 6" id="KW-0694">RNA-binding</keyword>
<keyword evidence="2 6" id="KW-0396">Initiation factor</keyword>
<dbReference type="EMBL" id="AHGT01000020">
    <property type="protein sequence ID" value="ESU37884.1"/>
    <property type="molecule type" value="Genomic_DNA"/>
</dbReference>
<dbReference type="Gene3D" id="3.30.760.10">
    <property type="entry name" value="RNA Cap, Translation Initiation Factor Eif4e"/>
    <property type="match status" value="1"/>
</dbReference>
<dbReference type="InterPro" id="IPR001040">
    <property type="entry name" value="TIF_eIF_4E"/>
</dbReference>
<dbReference type="PANTHER" id="PTHR11960:SF8">
    <property type="entry name" value="EUKARYOTIC TRANSLATION INITIATION FACTOR 4E1-RELATED"/>
    <property type="match status" value="1"/>
</dbReference>
<comment type="similarity">
    <text evidence="1 6">Belongs to the eukaryotic initiation factor 4E family.</text>
</comment>
<evidence type="ECO:0000313" key="7">
    <source>
        <dbReference type="EMBL" id="ESU37884.1"/>
    </source>
</evidence>
<evidence type="ECO:0000256" key="4">
    <source>
        <dbReference type="ARBA" id="ARBA00022884"/>
    </source>
</evidence>
<dbReference type="GO" id="GO:0006417">
    <property type="term" value="P:regulation of translation"/>
    <property type="evidence" value="ECO:0007669"/>
    <property type="project" value="UniProtKB-KW"/>
</dbReference>
<evidence type="ECO:0000256" key="5">
    <source>
        <dbReference type="ARBA" id="ARBA00022917"/>
    </source>
</evidence>
<evidence type="ECO:0000256" key="1">
    <source>
        <dbReference type="ARBA" id="ARBA00009860"/>
    </source>
</evidence>
<dbReference type="PANTHER" id="PTHR11960">
    <property type="entry name" value="EUKARYOTIC TRANSLATION INITIATION FACTOR 4E RELATED"/>
    <property type="match status" value="1"/>
</dbReference>
<evidence type="ECO:0000256" key="2">
    <source>
        <dbReference type="ARBA" id="ARBA00022540"/>
    </source>
</evidence>
<feature type="non-terminal residue" evidence="7">
    <location>
        <position position="1"/>
    </location>
</feature>
<comment type="caution">
    <text evidence="7">The sequence shown here is derived from an EMBL/GenBank/DDBJ whole genome shotgun (WGS) entry which is preliminary data.</text>
</comment>
<proteinExistence type="inferred from homology"/>
<dbReference type="VEuPathDB" id="GiardiaDB:GL50803_0014482"/>
<dbReference type="GO" id="GO:0000340">
    <property type="term" value="F:RNA 7-methylguanosine cap binding"/>
    <property type="evidence" value="ECO:0007669"/>
    <property type="project" value="TreeGrafter"/>
</dbReference>
<reference evidence="8" key="1">
    <citation type="submission" date="2012-02" db="EMBL/GenBank/DDBJ databases">
        <title>Genome sequencing of Giardia lamblia Genotypes A2 and B isolates (DH and GS) and comparative analysis with the genomes of Genotypes A1 and E (WB and Pig).</title>
        <authorList>
            <person name="Adam R."/>
            <person name="Dahlstrom E."/>
            <person name="Martens C."/>
            <person name="Bruno D."/>
            <person name="Barbian K."/>
            <person name="Porcella S.F."/>
            <person name="Nash T."/>
        </authorList>
    </citation>
    <scope>NUCLEOTIDE SEQUENCE</scope>
    <source>
        <strain evidence="8">DH</strain>
    </source>
</reference>
<protein>
    <recommendedName>
        <fullName evidence="9">Eukaryotic initiation factor 4E</fullName>
    </recommendedName>
</protein>
<keyword evidence="3" id="KW-0810">Translation regulation</keyword>
<dbReference type="InterPro" id="IPR023398">
    <property type="entry name" value="TIF_eIF4e-like"/>
</dbReference>
<dbReference type="Proteomes" id="UP000018320">
    <property type="component" value="Unassembled WGS sequence"/>
</dbReference>
<evidence type="ECO:0000313" key="8">
    <source>
        <dbReference type="Proteomes" id="UP000018320"/>
    </source>
</evidence>
<organism evidence="7 8">
    <name type="scientific">Giardia intestinalis</name>
    <name type="common">Giardia lamblia</name>
    <dbReference type="NCBI Taxonomy" id="5741"/>
    <lineage>
        <taxon>Eukaryota</taxon>
        <taxon>Metamonada</taxon>
        <taxon>Diplomonadida</taxon>
        <taxon>Hexamitidae</taxon>
        <taxon>Giardiinae</taxon>
        <taxon>Giardia</taxon>
    </lineage>
</organism>
<accession>V6TGT4</accession>
<dbReference type="VEuPathDB" id="GiardiaDB:QR46_1198"/>
<evidence type="ECO:0008006" key="9">
    <source>
        <dbReference type="Google" id="ProtNLM"/>
    </source>
</evidence>
<gene>
    <name evidence="7" type="ORF">DHA2_150281</name>
</gene>
<dbReference type="Pfam" id="PF01652">
    <property type="entry name" value="IF4E"/>
    <property type="match status" value="1"/>
</dbReference>
<evidence type="ECO:0000256" key="3">
    <source>
        <dbReference type="ARBA" id="ARBA00022845"/>
    </source>
</evidence>
<dbReference type="SUPFAM" id="SSF55418">
    <property type="entry name" value="eIF4e-like"/>
    <property type="match status" value="1"/>
</dbReference>
<dbReference type="GO" id="GO:0003743">
    <property type="term" value="F:translation initiation factor activity"/>
    <property type="evidence" value="ECO:0007669"/>
    <property type="project" value="UniProtKB-KW"/>
</dbReference>
<dbReference type="VEuPathDB" id="GiardiaDB:GL50581_683"/>
<dbReference type="GO" id="GO:0016281">
    <property type="term" value="C:eukaryotic translation initiation factor 4F complex"/>
    <property type="evidence" value="ECO:0007669"/>
    <property type="project" value="TreeGrafter"/>
</dbReference>
<reference evidence="7 8" key="2">
    <citation type="journal article" date="2013" name="Genome Biol. Evol.">
        <title>Genome sequencing of Giardia lamblia genotypes A2 and B isolates (DH and GS) and comparative analysis with the genomes of genotypes A1 and E (WB and Pig).</title>
        <authorList>
            <person name="Adam R.D."/>
            <person name="Dahlstrom E.W."/>
            <person name="Martens C.A."/>
            <person name="Bruno D.P."/>
            <person name="Barbian K.D."/>
            <person name="Ricklefs S.M."/>
            <person name="Hernandez M.M."/>
            <person name="Narla N.P."/>
            <person name="Patel R.B."/>
            <person name="Porcella S.F."/>
            <person name="Nash T.E."/>
        </authorList>
    </citation>
    <scope>NUCLEOTIDE SEQUENCE [LARGE SCALE GENOMIC DNA]</scope>
    <source>
        <strain evidence="7 8">DH</strain>
    </source>
</reference>
<keyword evidence="5 6" id="KW-0648">Protein biosynthesis</keyword>
<sequence length="259" mass="28750">VARCAKAALNPCCLFVLKRVGQKMGATGELLSSWSVAFWVPLRFYSKHSLPIPFSQQNSRICVDSTDLDEIISSLHSIPSISKLRQGHISLFRDQIECLWEDPMNAGGSIVRFRCCLSVQAVQAVYQASNKLHPIVDPTDLDSLWNFICTLLLTGALEHSSASTDKTKLGINGCCLKLEKEFCTIEVWFGSKRACTQVLPLLTDVLKELHISTQYTKTQYPHLVSSLSRISFPQTVSLHETLTVIDVPTVQTSIKVVLA</sequence>